<dbReference type="EMBL" id="JABFUD020000024">
    <property type="protein sequence ID" value="KAI5060014.1"/>
    <property type="molecule type" value="Genomic_DNA"/>
</dbReference>
<reference evidence="1" key="1">
    <citation type="submission" date="2021-01" db="EMBL/GenBank/DDBJ databases">
        <title>Adiantum capillus-veneris genome.</title>
        <authorList>
            <person name="Fang Y."/>
            <person name="Liao Q."/>
        </authorList>
    </citation>
    <scope>NUCLEOTIDE SEQUENCE</scope>
    <source>
        <strain evidence="1">H3</strain>
        <tissue evidence="1">Leaf</tissue>
    </source>
</reference>
<evidence type="ECO:0000313" key="1">
    <source>
        <dbReference type="EMBL" id="KAI5060014.1"/>
    </source>
</evidence>
<protein>
    <submittedName>
        <fullName evidence="1">Uncharacterized protein</fullName>
    </submittedName>
</protein>
<proteinExistence type="predicted"/>
<name>A0A9D4U430_ADICA</name>
<gene>
    <name evidence="1" type="ORF">GOP47_0024434</name>
</gene>
<evidence type="ECO:0000313" key="2">
    <source>
        <dbReference type="Proteomes" id="UP000886520"/>
    </source>
</evidence>
<dbReference type="AlphaFoldDB" id="A0A9D4U430"/>
<organism evidence="1 2">
    <name type="scientific">Adiantum capillus-veneris</name>
    <name type="common">Maidenhair fern</name>
    <dbReference type="NCBI Taxonomy" id="13818"/>
    <lineage>
        <taxon>Eukaryota</taxon>
        <taxon>Viridiplantae</taxon>
        <taxon>Streptophyta</taxon>
        <taxon>Embryophyta</taxon>
        <taxon>Tracheophyta</taxon>
        <taxon>Polypodiopsida</taxon>
        <taxon>Polypodiidae</taxon>
        <taxon>Polypodiales</taxon>
        <taxon>Pteridineae</taxon>
        <taxon>Pteridaceae</taxon>
        <taxon>Vittarioideae</taxon>
        <taxon>Adiantum</taxon>
    </lineage>
</organism>
<keyword evidence="2" id="KW-1185">Reference proteome</keyword>
<accession>A0A9D4U430</accession>
<dbReference type="Proteomes" id="UP000886520">
    <property type="component" value="Chromosome 24"/>
</dbReference>
<dbReference type="OrthoDB" id="3056374at2759"/>
<sequence length="142" mass="15502">MNTIALPEQVATLKGRVYCLEDVQVILVRKMVETCRDKLRNEVPGFAAAIAIDQNIMAVVNAGLAEDGLKFTRYGEGTAQAAGSVATHEKSVTYPLALAPFITQERGNKRRVLKKGTLLWAATGLFLETKSIISFEACWTNS</sequence>
<comment type="caution">
    <text evidence="1">The sequence shown here is derived from an EMBL/GenBank/DDBJ whole genome shotgun (WGS) entry which is preliminary data.</text>
</comment>